<dbReference type="InterPro" id="IPR004360">
    <property type="entry name" value="Glyas_Fos-R_dOase_dom"/>
</dbReference>
<dbReference type="AlphaFoldDB" id="A0A940S219"/>
<dbReference type="RefSeq" id="WP_209358617.1">
    <property type="nucleotide sequence ID" value="NZ_JAGISH010000001.1"/>
</dbReference>
<comment type="caution">
    <text evidence="2">The sequence shown here is derived from an EMBL/GenBank/DDBJ whole genome shotgun (WGS) entry which is preliminary data.</text>
</comment>
<dbReference type="Pfam" id="PF00903">
    <property type="entry name" value="Glyoxalase"/>
    <property type="match status" value="1"/>
</dbReference>
<keyword evidence="3" id="KW-1185">Reference proteome</keyword>
<dbReference type="PROSITE" id="PS51819">
    <property type="entry name" value="VOC"/>
    <property type="match status" value="1"/>
</dbReference>
<sequence length="128" mass="14429">MSMTLSAFAFLVPEYDAGIAFFTETLGFDLLEDTTMGPEKRWVRVGRDGQTPILIARAVGAQRDHIGQQGGGRVWLFLTTDDFARDHARMTTQGIVFEEDPRHEPYGTVAVFRDPWGNRWDLIEPAAK</sequence>
<dbReference type="InterPro" id="IPR029068">
    <property type="entry name" value="Glyas_Bleomycin-R_OHBP_Dase"/>
</dbReference>
<organism evidence="2 3">
    <name type="scientific">Sagittula salina</name>
    <dbReference type="NCBI Taxonomy" id="2820268"/>
    <lineage>
        <taxon>Bacteria</taxon>
        <taxon>Pseudomonadati</taxon>
        <taxon>Pseudomonadota</taxon>
        <taxon>Alphaproteobacteria</taxon>
        <taxon>Rhodobacterales</taxon>
        <taxon>Roseobacteraceae</taxon>
        <taxon>Sagittula</taxon>
    </lineage>
</organism>
<protein>
    <submittedName>
        <fullName evidence="2">VOC family protein</fullName>
    </submittedName>
</protein>
<gene>
    <name evidence="2" type="ORF">J5474_01450</name>
</gene>
<proteinExistence type="predicted"/>
<dbReference type="Proteomes" id="UP000675940">
    <property type="component" value="Unassembled WGS sequence"/>
</dbReference>
<evidence type="ECO:0000313" key="2">
    <source>
        <dbReference type="EMBL" id="MBP0481160.1"/>
    </source>
</evidence>
<dbReference type="InterPro" id="IPR037523">
    <property type="entry name" value="VOC_core"/>
</dbReference>
<reference evidence="2" key="1">
    <citation type="submission" date="2021-03" db="EMBL/GenBank/DDBJ databases">
        <title>Sagittula salina sp. nov. strain M10.9X isolated from the marine waste.</title>
        <authorList>
            <person name="Satari L."/>
            <person name="Molina-Menor E."/>
            <person name="Vidal-Verdu A."/>
            <person name="Pascual J."/>
            <person name="Pereto J."/>
            <person name="Porcar M."/>
        </authorList>
    </citation>
    <scope>NUCLEOTIDE SEQUENCE</scope>
    <source>
        <strain evidence="2">M10.9X</strain>
    </source>
</reference>
<evidence type="ECO:0000313" key="3">
    <source>
        <dbReference type="Proteomes" id="UP000675940"/>
    </source>
</evidence>
<dbReference type="SUPFAM" id="SSF54593">
    <property type="entry name" value="Glyoxalase/Bleomycin resistance protein/Dihydroxybiphenyl dioxygenase"/>
    <property type="match status" value="1"/>
</dbReference>
<name>A0A940S219_9RHOB</name>
<dbReference type="Gene3D" id="3.10.180.10">
    <property type="entry name" value="2,3-Dihydroxybiphenyl 1,2-Dioxygenase, domain 1"/>
    <property type="match status" value="1"/>
</dbReference>
<dbReference type="PANTHER" id="PTHR36437:SF2">
    <property type="entry name" value="GLYOXALASE_BLEOMYCIN RESISTANCE PROTEIN_DIOXYGENASE"/>
    <property type="match status" value="1"/>
</dbReference>
<feature type="domain" description="VOC" evidence="1">
    <location>
        <begin position="4"/>
        <end position="125"/>
    </location>
</feature>
<evidence type="ECO:0000259" key="1">
    <source>
        <dbReference type="PROSITE" id="PS51819"/>
    </source>
</evidence>
<dbReference type="PANTHER" id="PTHR36437">
    <property type="entry name" value="GLYOXALASE/BLEOMYCIN RESISTANCE PROTEIN/DIOXYGENASE"/>
    <property type="match status" value="1"/>
</dbReference>
<dbReference type="EMBL" id="JAGISH010000001">
    <property type="protein sequence ID" value="MBP0481160.1"/>
    <property type="molecule type" value="Genomic_DNA"/>
</dbReference>
<accession>A0A940S219</accession>